<feature type="region of interest" description="Disordered" evidence="1">
    <location>
        <begin position="54"/>
        <end position="77"/>
    </location>
</feature>
<feature type="compositionally biased region" description="Polar residues" evidence="1">
    <location>
        <begin position="54"/>
        <end position="75"/>
    </location>
</feature>
<sequence>MRGGLFFDPQETKVFVSINAILLQENHMRDHKPRNKLILNEAIDESTWIVDEVGSSSKVDETNTSGQSHPSQSLRMPQCSRRIALQPNRYLGLIETQVVIQDDGVEDSFSYKQAMNDVDKD</sequence>
<dbReference type="Proteomes" id="UP000321393">
    <property type="component" value="Unassembled WGS sequence"/>
</dbReference>
<gene>
    <name evidence="2" type="ORF">E6C27_scaffold319G00990</name>
</gene>
<evidence type="ECO:0000256" key="1">
    <source>
        <dbReference type="SAM" id="MobiDB-lite"/>
    </source>
</evidence>
<name>A0A5A7UNU5_CUCMM</name>
<accession>A0A5A7UNU5</accession>
<evidence type="ECO:0000313" key="2">
    <source>
        <dbReference type="EMBL" id="KAA0055966.1"/>
    </source>
</evidence>
<dbReference type="AlphaFoldDB" id="A0A5A7UNU5"/>
<protein>
    <submittedName>
        <fullName evidence="2">Gag/pol protein</fullName>
    </submittedName>
</protein>
<proteinExistence type="predicted"/>
<comment type="caution">
    <text evidence="2">The sequence shown here is derived from an EMBL/GenBank/DDBJ whole genome shotgun (WGS) entry which is preliminary data.</text>
</comment>
<reference evidence="2 3" key="1">
    <citation type="submission" date="2019-08" db="EMBL/GenBank/DDBJ databases">
        <title>Draft genome sequences of two oriental melons (Cucumis melo L. var makuwa).</title>
        <authorList>
            <person name="Kwon S.-Y."/>
        </authorList>
    </citation>
    <scope>NUCLEOTIDE SEQUENCE [LARGE SCALE GENOMIC DNA]</scope>
    <source>
        <strain evidence="3">cv. SW 3</strain>
        <tissue evidence="2">Leaf</tissue>
    </source>
</reference>
<dbReference type="EMBL" id="SSTE01008362">
    <property type="protein sequence ID" value="KAA0055966.1"/>
    <property type="molecule type" value="Genomic_DNA"/>
</dbReference>
<evidence type="ECO:0000313" key="3">
    <source>
        <dbReference type="Proteomes" id="UP000321393"/>
    </source>
</evidence>
<dbReference type="OrthoDB" id="3054497at2759"/>
<organism evidence="2 3">
    <name type="scientific">Cucumis melo var. makuwa</name>
    <name type="common">Oriental melon</name>
    <dbReference type="NCBI Taxonomy" id="1194695"/>
    <lineage>
        <taxon>Eukaryota</taxon>
        <taxon>Viridiplantae</taxon>
        <taxon>Streptophyta</taxon>
        <taxon>Embryophyta</taxon>
        <taxon>Tracheophyta</taxon>
        <taxon>Spermatophyta</taxon>
        <taxon>Magnoliopsida</taxon>
        <taxon>eudicotyledons</taxon>
        <taxon>Gunneridae</taxon>
        <taxon>Pentapetalae</taxon>
        <taxon>rosids</taxon>
        <taxon>fabids</taxon>
        <taxon>Cucurbitales</taxon>
        <taxon>Cucurbitaceae</taxon>
        <taxon>Benincaseae</taxon>
        <taxon>Cucumis</taxon>
    </lineage>
</organism>